<gene>
    <name evidence="5" type="ordered locus">REQ_16950</name>
</gene>
<keyword evidence="3" id="KW-0786">Thiamine pyrophosphate</keyword>
<reference evidence="5" key="1">
    <citation type="journal article" date="2010" name="PLoS Genet.">
        <title>The genome of a pathogenic rhodococcus: cooptive virulence underpinned by key gene acquisitions.</title>
        <authorList>
            <person name="Letek M."/>
            <person name="Gonzalez P."/>
            <person name="Macarthur I."/>
            <person name="Rodriguez H."/>
            <person name="Freeman T.C."/>
            <person name="Valero-Rello A."/>
            <person name="Blanco M."/>
            <person name="Buckley T."/>
            <person name="Cherevach I."/>
            <person name="Fahey R."/>
            <person name="Hapeshi A."/>
            <person name="Holdstock J."/>
            <person name="Leadon D."/>
            <person name="Navas J."/>
            <person name="Ocampo A."/>
            <person name="Quail M.A."/>
            <person name="Sanders M."/>
            <person name="Scortti M.M."/>
            <person name="Prescott J.F."/>
            <person name="Fogarty U."/>
            <person name="Meijer W.G."/>
            <person name="Parkhill J."/>
            <person name="Bentley S.D."/>
            <person name="Vazquez-Boland J.A."/>
        </authorList>
    </citation>
    <scope>NUCLEOTIDE SEQUENCE [LARGE SCALE GENOMIC DNA]</scope>
    <source>
        <strain evidence="5 6">103S</strain>
    </source>
</reference>
<evidence type="ECO:0000259" key="4">
    <source>
        <dbReference type="Pfam" id="PF00676"/>
    </source>
</evidence>
<dbReference type="Gene3D" id="3.40.50.970">
    <property type="match status" value="1"/>
</dbReference>
<dbReference type="GO" id="GO:0000287">
    <property type="term" value="F:magnesium ion binding"/>
    <property type="evidence" value="ECO:0007669"/>
    <property type="project" value="UniProtKB-ARBA"/>
</dbReference>
<dbReference type="KEGG" id="req:REQ_16950"/>
<dbReference type="AlphaFoldDB" id="A0A3S5Y5F7"/>
<dbReference type="InterPro" id="IPR001017">
    <property type="entry name" value="DH_E1"/>
</dbReference>
<dbReference type="Pfam" id="PF00676">
    <property type="entry name" value="E1_dh"/>
    <property type="match status" value="1"/>
</dbReference>
<proteinExistence type="predicted"/>
<dbReference type="SUPFAM" id="SSF52518">
    <property type="entry name" value="Thiamin diphosphate-binding fold (THDP-binding)"/>
    <property type="match status" value="1"/>
</dbReference>
<dbReference type="NCBIfam" id="TIGR03181">
    <property type="entry name" value="PDH_E1_alph_x"/>
    <property type="match status" value="1"/>
</dbReference>
<evidence type="ECO:0000313" key="6">
    <source>
        <dbReference type="Proteomes" id="UP000006892"/>
    </source>
</evidence>
<dbReference type="InterPro" id="IPR017596">
    <property type="entry name" value="PdhA/BkdA"/>
</dbReference>
<dbReference type="PANTHER" id="PTHR43380">
    <property type="entry name" value="2-OXOISOVALERATE DEHYDROGENASE SUBUNIT ALPHA, MITOCHONDRIAL"/>
    <property type="match status" value="1"/>
</dbReference>
<evidence type="ECO:0000256" key="3">
    <source>
        <dbReference type="ARBA" id="ARBA00023052"/>
    </source>
</evidence>
<organism evidence="5">
    <name type="scientific">Rhodococcus hoagii (strain 103S)</name>
    <name type="common">Rhodococcus equi</name>
    <dbReference type="NCBI Taxonomy" id="685727"/>
    <lineage>
        <taxon>Bacteria</taxon>
        <taxon>Bacillati</taxon>
        <taxon>Actinomycetota</taxon>
        <taxon>Actinomycetes</taxon>
        <taxon>Mycobacteriales</taxon>
        <taxon>Nocardiaceae</taxon>
        <taxon>Prescottella</taxon>
    </lineage>
</organism>
<dbReference type="InterPro" id="IPR029061">
    <property type="entry name" value="THDP-binding"/>
</dbReference>
<name>A0A3S5Y5F7_RHOH1</name>
<evidence type="ECO:0000256" key="2">
    <source>
        <dbReference type="ARBA" id="ARBA00023002"/>
    </source>
</evidence>
<dbReference type="EMBL" id="FN563149">
    <property type="protein sequence ID" value="CBH47765.1"/>
    <property type="molecule type" value="Genomic_DNA"/>
</dbReference>
<dbReference type="GO" id="GO:0016624">
    <property type="term" value="F:oxidoreductase activity, acting on the aldehyde or oxo group of donors, disulfide as acceptor"/>
    <property type="evidence" value="ECO:0007669"/>
    <property type="project" value="InterPro"/>
</dbReference>
<comment type="cofactor">
    <cofactor evidence="1">
        <name>thiamine diphosphate</name>
        <dbReference type="ChEBI" id="CHEBI:58937"/>
    </cofactor>
</comment>
<dbReference type="GO" id="GO:0009083">
    <property type="term" value="P:branched-chain amino acid catabolic process"/>
    <property type="evidence" value="ECO:0007669"/>
    <property type="project" value="TreeGrafter"/>
</dbReference>
<dbReference type="CDD" id="cd02000">
    <property type="entry name" value="TPP_E1_PDC_ADC_BCADC"/>
    <property type="match status" value="1"/>
</dbReference>
<dbReference type="PANTHER" id="PTHR43380:SF1">
    <property type="entry name" value="2-OXOISOVALERATE DEHYDROGENASE SUBUNIT ALPHA, MITOCHONDRIAL"/>
    <property type="match status" value="1"/>
</dbReference>
<dbReference type="InterPro" id="IPR050771">
    <property type="entry name" value="Alpha-ketoacid_DH_E1_comp"/>
</dbReference>
<evidence type="ECO:0000313" key="5">
    <source>
        <dbReference type="EMBL" id="CBH47765.1"/>
    </source>
</evidence>
<dbReference type="Proteomes" id="UP001154400">
    <property type="component" value="Chromosome"/>
</dbReference>
<sequence length="365" mass="39590">MADRIAFPVQLVQPDGQRVHRPDYAALVSDVGPEQLRALYEDLVVSRRIDTEATALQRQGQLGIWAPLLGQEAAQVGSARALERDDYIFTSYREHAVAYCRGVDPDVMTRMWRGCAHSGWDPATVNMTNPAIVVGAQGLHATGYALGAHLDGAEIATVVYFGDGATSQGDLSEALGFAATLAAPVVFFCQNNQWAISEPVHLQSPTPIAARAAGYGMPAVQVDGNDVLAVLAVTREAARRARDGGGPSFVEAVTYRMGPHTTSDDPTRYRTAAESELWRARDPIDRMRRLLEREGLFDAEFDARVQGRADDVATRLRAGALEAPDPGPDELFEHVYATGHPLIDEERAAYRAYLDTLTTGEEAAS</sequence>
<keyword evidence="2" id="KW-0560">Oxidoreductase</keyword>
<evidence type="ECO:0000256" key="1">
    <source>
        <dbReference type="ARBA" id="ARBA00001964"/>
    </source>
</evidence>
<accession>A0A3S5Y5F7</accession>
<protein>
    <submittedName>
        <fullName evidence="5">Branched-chain alpha/keto acid dehydrogenase E1 alpha subunit</fullName>
    </submittedName>
</protein>
<feature type="domain" description="Dehydrogenase E1 component" evidence="4">
    <location>
        <begin position="44"/>
        <end position="307"/>
    </location>
</feature>
<dbReference type="RefSeq" id="WP_013415594.1">
    <property type="nucleotide sequence ID" value="NC_014659.1"/>
</dbReference>